<sequence length="307" mass="34980">MAGLGGLRAHEFDAVGRGQHFKDNFMGMTAYQRHQLLISDYMRYYGGAAEAAKAGGLEAQAASHRANQLRQTDMSALQQGHRFIRSAEDDAEDTLAARLAQKYYSRLFKEYCIADLSRYRESKLGLRWRSQKEVVSGKGHFSCGAKGCDAKDGLVSYEVNFAYQEAGREKQALVKLRVCPECAFKLNYRKEKQFRKAQAKALPSKKERKRGRSADGDGAQGSKAARYTGVTSEQDEDKEYVVPPPRRMDHHEEQQQQQEQHYHQEQQQEQNQINLPADNSVWEHKAPVEEVVNLDEELDTYFEGMFA</sequence>
<dbReference type="PANTHER" id="PTHR11567:SF25">
    <property type="entry name" value="PROTEIN FRA10AC1"/>
    <property type="match status" value="1"/>
</dbReference>
<feature type="region of interest" description="Disordered" evidence="1">
    <location>
        <begin position="197"/>
        <end position="271"/>
    </location>
</feature>
<dbReference type="Proteomes" id="UP000815325">
    <property type="component" value="Unassembled WGS sequence"/>
</dbReference>
<feature type="compositionally biased region" description="Basic and acidic residues" evidence="1">
    <location>
        <begin position="246"/>
        <end position="266"/>
    </location>
</feature>
<dbReference type="InterPro" id="IPR019129">
    <property type="entry name" value="Folate-sensitive_fs_Fra10Ac1"/>
</dbReference>
<accession>A0ABQ7G1S9</accession>
<evidence type="ECO:0000313" key="2">
    <source>
        <dbReference type="EMBL" id="KAF5828569.1"/>
    </source>
</evidence>
<name>A0ABQ7G1S9_DUNSA</name>
<comment type="caution">
    <text evidence="2">The sequence shown here is derived from an EMBL/GenBank/DDBJ whole genome shotgun (WGS) entry which is preliminary data.</text>
</comment>
<dbReference type="InterPro" id="IPR050645">
    <property type="entry name" value="Histidine_acid_phosphatase"/>
</dbReference>
<proteinExistence type="predicted"/>
<evidence type="ECO:0000256" key="1">
    <source>
        <dbReference type="SAM" id="MobiDB-lite"/>
    </source>
</evidence>
<dbReference type="EMBL" id="MU070282">
    <property type="protein sequence ID" value="KAF5828569.1"/>
    <property type="molecule type" value="Genomic_DNA"/>
</dbReference>
<organism evidence="2 3">
    <name type="scientific">Dunaliella salina</name>
    <name type="common">Green alga</name>
    <name type="synonym">Protococcus salinus</name>
    <dbReference type="NCBI Taxonomy" id="3046"/>
    <lineage>
        <taxon>Eukaryota</taxon>
        <taxon>Viridiplantae</taxon>
        <taxon>Chlorophyta</taxon>
        <taxon>core chlorophytes</taxon>
        <taxon>Chlorophyceae</taxon>
        <taxon>CS clade</taxon>
        <taxon>Chlamydomonadales</taxon>
        <taxon>Dunaliellaceae</taxon>
        <taxon>Dunaliella</taxon>
    </lineage>
</organism>
<reference evidence="2" key="1">
    <citation type="submission" date="2017-08" db="EMBL/GenBank/DDBJ databases">
        <authorList>
            <person name="Polle J.E."/>
            <person name="Barry K."/>
            <person name="Cushman J."/>
            <person name="Schmutz J."/>
            <person name="Tran D."/>
            <person name="Hathwaick L.T."/>
            <person name="Yim W.C."/>
            <person name="Jenkins J."/>
            <person name="Mckie-Krisberg Z.M."/>
            <person name="Prochnik S."/>
            <person name="Lindquist E."/>
            <person name="Dockter R.B."/>
            <person name="Adam C."/>
            <person name="Molina H."/>
            <person name="Bunkerborg J."/>
            <person name="Jin E."/>
            <person name="Buchheim M."/>
            <person name="Magnuson J."/>
        </authorList>
    </citation>
    <scope>NUCLEOTIDE SEQUENCE</scope>
    <source>
        <strain evidence="2">CCAP 19/18</strain>
    </source>
</reference>
<dbReference type="PANTHER" id="PTHR11567">
    <property type="entry name" value="ACID PHOSPHATASE-RELATED"/>
    <property type="match status" value="1"/>
</dbReference>
<keyword evidence="3" id="KW-1185">Reference proteome</keyword>
<gene>
    <name evidence="2" type="ORF">DUNSADRAFT_17401</name>
</gene>
<protein>
    <submittedName>
        <fullName evidence="2">Folate-sensitive fragile site protein Fra10Ac1-domain-containing protein</fullName>
    </submittedName>
</protein>
<dbReference type="Pfam" id="PF09725">
    <property type="entry name" value="Fra10Ac1"/>
    <property type="match status" value="1"/>
</dbReference>
<evidence type="ECO:0000313" key="3">
    <source>
        <dbReference type="Proteomes" id="UP000815325"/>
    </source>
</evidence>